<keyword evidence="7" id="KW-1185">Reference proteome</keyword>
<evidence type="ECO:0000313" key="6">
    <source>
        <dbReference type="EMBL" id="RCG21487.1"/>
    </source>
</evidence>
<feature type="region of interest" description="Disordered" evidence="4">
    <location>
        <begin position="226"/>
        <end position="246"/>
    </location>
</feature>
<feature type="signal peptide" evidence="5">
    <location>
        <begin position="1"/>
        <end position="33"/>
    </location>
</feature>
<keyword evidence="2" id="KW-0813">Transport</keyword>
<dbReference type="Proteomes" id="UP000252914">
    <property type="component" value="Unassembled WGS sequence"/>
</dbReference>
<organism evidence="6 7">
    <name type="scientific">Streptomyces diacarni</name>
    <dbReference type="NCBI Taxonomy" id="2800381"/>
    <lineage>
        <taxon>Bacteria</taxon>
        <taxon>Bacillati</taxon>
        <taxon>Actinomycetota</taxon>
        <taxon>Actinomycetes</taxon>
        <taxon>Kitasatosporales</taxon>
        <taxon>Streptomycetaceae</taxon>
        <taxon>Streptomyces</taxon>
    </lineage>
</organism>
<sequence>MGKWTRRSRVAAAGLAGVLGVSLLAGCAGGATAGPDKPDKKITVWTLENLPARMAATKKIVSGYEKRSGVQVELVGVDEAQLPQLIMSAAAAGDLPDVIGALPLGQVWQMYANDLLNTDMPARIVEDLGAGTFDANALKLTADGKKRLTVPSDAWLQLLVYRKDLFQDAKLPAPTTYGRLKKAAEALDEGERDGISLATDPGDVFTQQSFESLALANDCRLIDTQGGGGDNDHDGKADKDGKGAALDSPSCRRAFSTYRTLARDHGPAGTQTLDSTRATYFAGRSPMLMWSSFLLDELAGERADARPSCRQCEKDPAFLAKNSGITTAIKGPDARRPGQFGEITSWTVTRTAETEASRGFIEYMMGTGYEDWFGMAPEGKIPVREGTAEEPGKYTRAWKSSRLGVEATHRKPLNEIYSDALLDELADGVSHMRRWGIAEGEGALVGATNGELPVAKAVGEMTSGATPGDEAAREANEEVGALRRSLR</sequence>
<evidence type="ECO:0000256" key="4">
    <source>
        <dbReference type="SAM" id="MobiDB-lite"/>
    </source>
</evidence>
<evidence type="ECO:0000256" key="1">
    <source>
        <dbReference type="ARBA" id="ARBA00008520"/>
    </source>
</evidence>
<dbReference type="InterPro" id="IPR006059">
    <property type="entry name" value="SBP"/>
</dbReference>
<dbReference type="AlphaFoldDB" id="A0A367EVS0"/>
<evidence type="ECO:0000313" key="7">
    <source>
        <dbReference type="Proteomes" id="UP000252914"/>
    </source>
</evidence>
<comment type="similarity">
    <text evidence="1">Belongs to the bacterial solute-binding protein 1 family.</text>
</comment>
<accession>A0A367EVS0</accession>
<protein>
    <submittedName>
        <fullName evidence="6">Extracellular solute-binding protein</fullName>
    </submittedName>
</protein>
<comment type="caution">
    <text evidence="6">The sequence shown here is derived from an EMBL/GenBank/DDBJ whole genome shotgun (WGS) entry which is preliminary data.</text>
</comment>
<dbReference type="PROSITE" id="PS51257">
    <property type="entry name" value="PROKAR_LIPOPROTEIN"/>
    <property type="match status" value="1"/>
</dbReference>
<keyword evidence="3 5" id="KW-0732">Signal</keyword>
<feature type="compositionally biased region" description="Basic and acidic residues" evidence="4">
    <location>
        <begin position="230"/>
        <end position="242"/>
    </location>
</feature>
<dbReference type="InterPro" id="IPR050490">
    <property type="entry name" value="Bact_solute-bd_prot1"/>
</dbReference>
<feature type="chain" id="PRO_5039384238" evidence="5">
    <location>
        <begin position="34"/>
        <end position="487"/>
    </location>
</feature>
<evidence type="ECO:0000256" key="5">
    <source>
        <dbReference type="SAM" id="SignalP"/>
    </source>
</evidence>
<reference evidence="6 7" key="1">
    <citation type="submission" date="2018-06" db="EMBL/GenBank/DDBJ databases">
        <title>Streptomyces reniochalinae sp. nov. and Streptomyces diacarnus sp. nov. from marine sponges.</title>
        <authorList>
            <person name="Li L."/>
        </authorList>
    </citation>
    <scope>NUCLEOTIDE SEQUENCE [LARGE SCALE GENOMIC DNA]</scope>
    <source>
        <strain evidence="6 7">LHW51701</strain>
    </source>
</reference>
<dbReference type="RefSeq" id="WP_114023119.1">
    <property type="nucleotide sequence ID" value="NZ_QOIN01000046.1"/>
</dbReference>
<evidence type="ECO:0000256" key="2">
    <source>
        <dbReference type="ARBA" id="ARBA00022448"/>
    </source>
</evidence>
<dbReference type="Pfam" id="PF13416">
    <property type="entry name" value="SBP_bac_8"/>
    <property type="match status" value="1"/>
</dbReference>
<name>A0A367EVS0_9ACTN</name>
<feature type="region of interest" description="Disordered" evidence="4">
    <location>
        <begin position="462"/>
        <end position="487"/>
    </location>
</feature>
<dbReference type="PANTHER" id="PTHR43649:SF34">
    <property type="entry name" value="ABC TRANSPORTER PERIPLASMIC-BINDING PROTEIN YCJN-RELATED"/>
    <property type="match status" value="1"/>
</dbReference>
<evidence type="ECO:0000256" key="3">
    <source>
        <dbReference type="ARBA" id="ARBA00022729"/>
    </source>
</evidence>
<gene>
    <name evidence="6" type="ORF">DTL70_18885</name>
</gene>
<dbReference type="EMBL" id="QOIN01000046">
    <property type="protein sequence ID" value="RCG21487.1"/>
    <property type="molecule type" value="Genomic_DNA"/>
</dbReference>
<proteinExistence type="inferred from homology"/>
<dbReference type="Gene3D" id="3.40.190.10">
    <property type="entry name" value="Periplasmic binding protein-like II"/>
    <property type="match status" value="1"/>
</dbReference>
<dbReference type="SUPFAM" id="SSF53850">
    <property type="entry name" value="Periplasmic binding protein-like II"/>
    <property type="match status" value="1"/>
</dbReference>
<dbReference type="PANTHER" id="PTHR43649">
    <property type="entry name" value="ARABINOSE-BINDING PROTEIN-RELATED"/>
    <property type="match status" value="1"/>
</dbReference>